<comment type="similarity">
    <text evidence="3 4">In the C-terminal section; belongs to the PPC synthetase family.</text>
</comment>
<dbReference type="GO" id="GO:0010181">
    <property type="term" value="F:FMN binding"/>
    <property type="evidence" value="ECO:0007669"/>
    <property type="project" value="UniProtKB-UniRule"/>
</dbReference>
<comment type="caution">
    <text evidence="3">Lacks conserved residue(s) required for the propagation of feature annotation.</text>
</comment>
<feature type="binding site" evidence="3">
    <location>
        <begin position="302"/>
        <end position="305"/>
    </location>
    <ligand>
        <name>CTP</name>
        <dbReference type="ChEBI" id="CHEBI:37563"/>
    </ligand>
</feature>
<dbReference type="Proteomes" id="UP000037939">
    <property type="component" value="Unassembled WGS sequence"/>
</dbReference>
<feature type="binding site" evidence="3">
    <location>
        <position position="334"/>
    </location>
    <ligand>
        <name>CTP</name>
        <dbReference type="ChEBI" id="CHEBI:37563"/>
    </ligand>
</feature>
<dbReference type="GO" id="GO:0004632">
    <property type="term" value="F:phosphopantothenate--cysteine ligase activity"/>
    <property type="evidence" value="ECO:0007669"/>
    <property type="project" value="UniProtKB-UniRule"/>
</dbReference>
<dbReference type="PANTHER" id="PTHR14359">
    <property type="entry name" value="HOMO-OLIGOMERIC FLAVIN CONTAINING CYS DECARBOXYLASE FAMILY"/>
    <property type="match status" value="1"/>
</dbReference>
<dbReference type="SUPFAM" id="SSF52507">
    <property type="entry name" value="Homo-oligomeric flavin-containing Cys decarboxylases, HFCD"/>
    <property type="match status" value="1"/>
</dbReference>
<keyword evidence="3" id="KW-0479">Metal-binding</keyword>
<comment type="catalytic activity">
    <reaction evidence="3 4">
        <text>N-[(R)-4-phosphopantothenoyl]-L-cysteine + H(+) = (R)-4'-phosphopantetheine + CO2</text>
        <dbReference type="Rhea" id="RHEA:16793"/>
        <dbReference type="ChEBI" id="CHEBI:15378"/>
        <dbReference type="ChEBI" id="CHEBI:16526"/>
        <dbReference type="ChEBI" id="CHEBI:59458"/>
        <dbReference type="ChEBI" id="CHEBI:61723"/>
        <dbReference type="EC" id="4.1.1.36"/>
    </reaction>
</comment>
<feature type="region of interest" description="Phosphopantothenoylcysteine decarboxylase" evidence="3">
    <location>
        <begin position="1"/>
        <end position="187"/>
    </location>
</feature>
<feature type="binding site" evidence="3">
    <location>
        <position position="286"/>
    </location>
    <ligand>
        <name>CTP</name>
        <dbReference type="ChEBI" id="CHEBI:37563"/>
    </ligand>
</feature>
<comment type="cofactor">
    <cofactor evidence="3">
        <name>Mg(2+)</name>
        <dbReference type="ChEBI" id="CHEBI:18420"/>
    </cofactor>
</comment>
<evidence type="ECO:0000313" key="7">
    <source>
        <dbReference type="EMBL" id="KPC51959.1"/>
    </source>
</evidence>
<dbReference type="Gene3D" id="3.40.50.10300">
    <property type="entry name" value="CoaB-like"/>
    <property type="match status" value="1"/>
</dbReference>
<keyword evidence="3 4" id="KW-0436">Ligase</keyword>
<evidence type="ECO:0000256" key="1">
    <source>
        <dbReference type="ARBA" id="ARBA00022793"/>
    </source>
</evidence>
<dbReference type="GO" id="GO:0015941">
    <property type="term" value="P:pantothenate catabolic process"/>
    <property type="evidence" value="ECO:0007669"/>
    <property type="project" value="InterPro"/>
</dbReference>
<comment type="cofactor">
    <cofactor evidence="3">
        <name>FMN</name>
        <dbReference type="ChEBI" id="CHEBI:58210"/>
    </cofactor>
    <text evidence="3">Binds 1 FMN per subunit.</text>
</comment>
<feature type="binding site" evidence="3">
    <location>
        <position position="320"/>
    </location>
    <ligand>
        <name>CTP</name>
        <dbReference type="ChEBI" id="CHEBI:37563"/>
    </ligand>
</feature>
<dbReference type="EC" id="6.3.2.5" evidence="3"/>
<name>A0A0N0GMP7_9NEIS</name>
<feature type="binding site" evidence="3">
    <location>
        <position position="276"/>
    </location>
    <ligand>
        <name>CTP</name>
        <dbReference type="ChEBI" id="CHEBI:37563"/>
    </ligand>
</feature>
<dbReference type="InterPro" id="IPR003382">
    <property type="entry name" value="Flavoprotein"/>
</dbReference>
<feature type="binding site" evidence="3">
    <location>
        <position position="338"/>
    </location>
    <ligand>
        <name>CTP</name>
        <dbReference type="ChEBI" id="CHEBI:37563"/>
    </ligand>
</feature>
<dbReference type="OrthoDB" id="9802554at2"/>
<evidence type="ECO:0000313" key="8">
    <source>
        <dbReference type="Proteomes" id="UP000037939"/>
    </source>
</evidence>
<dbReference type="PANTHER" id="PTHR14359:SF6">
    <property type="entry name" value="PHOSPHOPANTOTHENOYLCYSTEINE DECARBOXYLASE"/>
    <property type="match status" value="1"/>
</dbReference>
<comment type="similarity">
    <text evidence="3 4">In the N-terminal section; belongs to the HFCD (homo-oligomeric flavin containing Cys decarboxylase) superfamily.</text>
</comment>
<keyword evidence="3 4" id="KW-0285">Flavoprotein</keyword>
<protein>
    <recommendedName>
        <fullName evidence="3">Coenzyme A biosynthesis bifunctional protein CoaBC</fullName>
    </recommendedName>
    <alternativeName>
        <fullName evidence="3">DNA/pantothenate metabolism flavoprotein</fullName>
    </alternativeName>
    <alternativeName>
        <fullName evidence="3">Phosphopantothenoylcysteine synthetase/decarboxylase</fullName>
        <shortName evidence="3">PPCS-PPCDC</shortName>
    </alternativeName>
    <domain>
        <recommendedName>
            <fullName evidence="3">Phosphopantothenoylcysteine decarboxylase</fullName>
            <shortName evidence="3">PPC decarboxylase</shortName>
            <shortName evidence="3">PPC-DC</shortName>
            <ecNumber evidence="3">4.1.1.36</ecNumber>
        </recommendedName>
        <alternativeName>
            <fullName evidence="3">CoaC</fullName>
        </alternativeName>
    </domain>
    <domain>
        <recommendedName>
            <fullName evidence="3">Phosphopantothenate--cysteine ligase</fullName>
            <ecNumber evidence="3">6.3.2.5</ecNumber>
        </recommendedName>
        <alternativeName>
            <fullName evidence="3">CoaB</fullName>
        </alternativeName>
        <alternativeName>
            <fullName evidence="3">Phosphopantothenoylcysteine synthetase</fullName>
            <shortName evidence="3">PPC synthetase</shortName>
            <shortName evidence="3">PPC-S</shortName>
        </alternativeName>
    </domain>
</protein>
<dbReference type="HAMAP" id="MF_02225">
    <property type="entry name" value="CoaBC"/>
    <property type="match status" value="1"/>
</dbReference>
<comment type="caution">
    <text evidence="7">The sequence shown here is derived from an EMBL/GenBank/DDBJ whole genome shotgun (WGS) entry which is preliminary data.</text>
</comment>
<gene>
    <name evidence="3 7" type="primary">coaBC</name>
    <name evidence="7" type="ORF">WG78_14870</name>
</gene>
<keyword evidence="3" id="KW-0511">Multifunctional enzyme</keyword>
<dbReference type="GO" id="GO:0046872">
    <property type="term" value="F:metal ion binding"/>
    <property type="evidence" value="ECO:0007669"/>
    <property type="project" value="UniProtKB-KW"/>
</dbReference>
<feature type="domain" description="DNA/pantothenate metabolism flavoprotein C-terminal" evidence="6">
    <location>
        <begin position="183"/>
        <end position="388"/>
    </location>
</feature>
<feature type="region of interest" description="Phosphopantothenate--cysteine ligase" evidence="3">
    <location>
        <begin position="188"/>
        <end position="405"/>
    </location>
</feature>
<dbReference type="Pfam" id="PF02441">
    <property type="entry name" value="Flavoprotein"/>
    <property type="match status" value="1"/>
</dbReference>
<dbReference type="STRING" id="857265.WG78_14870"/>
<dbReference type="InterPro" id="IPR007085">
    <property type="entry name" value="DNA/pantothenate-metab_flavo_C"/>
</dbReference>
<keyword evidence="8" id="KW-1185">Reference proteome</keyword>
<sequence length="405" mass="43302">MKPRKIVLGVTGGVAAYKAAELTRLLIKGGHEVQVVMTAAATQFVTPVTFQALSGKPVFTDAWDARIDNNMSHIDLTRGADVVLVAPATADFIAKVATGLCDDLLTTLVAARDCPLLVAPAMNRQMWENPPNLRNVAQLKADGVQVLGPDSGDQACGEVGLGRMLEPDTIVQHLEAFFQPRVLEGRKVLITAGATFERIDAVRGITNTSSGKMGFAIARAAWEAGAEVTLVAGETALPTPPGSRRIDVKSAQDMLSAVNAEIDTQDIFISVAAVADYYVLNQSEQKIKKDAHILTLELAPNPDILASVACRPRPPFCVGFAAESENLIEYAQAKRKRKQLPLLAANLVQSAMGAEDNELILLDDAGEHKLPRAPKLDVARQLVTHLARLYDADHPAARPAGAAFN</sequence>
<dbReference type="RefSeq" id="WP_053938612.1">
    <property type="nucleotide sequence ID" value="NZ_LAQT01000011.1"/>
</dbReference>
<dbReference type="Gene3D" id="3.40.50.1950">
    <property type="entry name" value="Flavin prenyltransferase-like"/>
    <property type="match status" value="1"/>
</dbReference>
<dbReference type="InterPro" id="IPR035929">
    <property type="entry name" value="CoaB-like_sf"/>
</dbReference>
<feature type="active site" description="Proton donor" evidence="3">
    <location>
        <position position="156"/>
    </location>
</feature>
<evidence type="ECO:0000256" key="3">
    <source>
        <dbReference type="HAMAP-Rule" id="MF_02225"/>
    </source>
</evidence>
<dbReference type="InterPro" id="IPR005252">
    <property type="entry name" value="CoaBC"/>
</dbReference>
<dbReference type="GO" id="GO:0004633">
    <property type="term" value="F:phosphopantothenoylcysteine decarboxylase activity"/>
    <property type="evidence" value="ECO:0007669"/>
    <property type="project" value="UniProtKB-UniRule"/>
</dbReference>
<proteinExistence type="inferred from homology"/>
<comment type="pathway">
    <text evidence="3 4">Cofactor biosynthesis; coenzyme A biosynthesis; CoA from (R)-pantothenate: step 2/5.</text>
</comment>
<comment type="pathway">
    <text evidence="3 4">Cofactor biosynthesis; coenzyme A biosynthesis; CoA from (R)-pantothenate: step 3/5.</text>
</comment>
<evidence type="ECO:0000256" key="4">
    <source>
        <dbReference type="RuleBase" id="RU364078"/>
    </source>
</evidence>
<reference evidence="7 8" key="1">
    <citation type="submission" date="2015-07" db="EMBL/GenBank/DDBJ databases">
        <title>Draft genome sequence of the Amantichitinum ursilacus IGB-41, a new chitin-degrading bacterium.</title>
        <authorList>
            <person name="Kirstahler P."/>
            <person name="Guenther M."/>
            <person name="Grumaz C."/>
            <person name="Rupp S."/>
            <person name="Zibek S."/>
            <person name="Sohn K."/>
        </authorList>
    </citation>
    <scope>NUCLEOTIDE SEQUENCE [LARGE SCALE GENOMIC DNA]</scope>
    <source>
        <strain evidence="7 8">IGB-41</strain>
    </source>
</reference>
<dbReference type="PATRIC" id="fig|857265.3.peg.3058"/>
<dbReference type="GO" id="GO:0071513">
    <property type="term" value="C:phosphopantothenoylcysteine decarboxylase complex"/>
    <property type="evidence" value="ECO:0007669"/>
    <property type="project" value="TreeGrafter"/>
</dbReference>
<keyword evidence="3" id="KW-0460">Magnesium</keyword>
<feature type="domain" description="Flavoprotein" evidence="5">
    <location>
        <begin position="5"/>
        <end position="174"/>
    </location>
</feature>
<dbReference type="NCBIfam" id="TIGR00521">
    <property type="entry name" value="coaBC_dfp"/>
    <property type="match status" value="1"/>
</dbReference>
<dbReference type="SUPFAM" id="SSF102645">
    <property type="entry name" value="CoaB-like"/>
    <property type="match status" value="1"/>
</dbReference>
<keyword evidence="3 4" id="KW-0288">FMN</keyword>
<dbReference type="Pfam" id="PF04127">
    <property type="entry name" value="DFP"/>
    <property type="match status" value="1"/>
</dbReference>
<keyword evidence="1 3" id="KW-0210">Decarboxylase</keyword>
<evidence type="ECO:0000259" key="5">
    <source>
        <dbReference type="Pfam" id="PF02441"/>
    </source>
</evidence>
<dbReference type="GO" id="GO:0015937">
    <property type="term" value="P:coenzyme A biosynthetic process"/>
    <property type="evidence" value="ECO:0007669"/>
    <property type="project" value="UniProtKB-UniRule"/>
</dbReference>
<dbReference type="UniPathway" id="UPA00241">
    <property type="reaction ID" value="UER00353"/>
</dbReference>
<dbReference type="EMBL" id="LAQT01000011">
    <property type="protein sequence ID" value="KPC51959.1"/>
    <property type="molecule type" value="Genomic_DNA"/>
</dbReference>
<evidence type="ECO:0000259" key="6">
    <source>
        <dbReference type="Pfam" id="PF04127"/>
    </source>
</evidence>
<comment type="function">
    <text evidence="3">Catalyzes two sequential steps in the biosynthesis of coenzyme A. In the first step cysteine is conjugated to 4'-phosphopantothenate to form 4-phosphopantothenoylcysteine. In the second step the latter compound is decarboxylated to form 4'-phosphopantotheine.</text>
</comment>
<dbReference type="AlphaFoldDB" id="A0A0N0GMP7"/>
<accession>A0A0N0GMP7</accession>
<evidence type="ECO:0000256" key="2">
    <source>
        <dbReference type="ARBA" id="ARBA00023239"/>
    </source>
</evidence>
<dbReference type="EC" id="4.1.1.36" evidence="3"/>
<dbReference type="InterPro" id="IPR036551">
    <property type="entry name" value="Flavin_trans-like"/>
</dbReference>
<keyword evidence="2 3" id="KW-0456">Lyase</keyword>
<comment type="function">
    <text evidence="4">Catalyzes two steps in the biosynthesis of coenzyme A. In the first step cysteine is conjugated to 4'-phosphopantothenate to form 4-phosphopantothenoylcysteine, in the latter compound is decarboxylated to form 4'-phosphopantotheine.</text>
</comment>
<organism evidence="7 8">
    <name type="scientific">Amantichitinum ursilacus</name>
    <dbReference type="NCBI Taxonomy" id="857265"/>
    <lineage>
        <taxon>Bacteria</taxon>
        <taxon>Pseudomonadati</taxon>
        <taxon>Pseudomonadota</taxon>
        <taxon>Betaproteobacteria</taxon>
        <taxon>Neisseriales</taxon>
        <taxon>Chitinibacteraceae</taxon>
        <taxon>Amantichitinum</taxon>
    </lineage>
</organism>
<comment type="catalytic activity">
    <reaction evidence="3 4">
        <text>(R)-4'-phosphopantothenate + L-cysteine + CTP = N-[(R)-4-phosphopantothenoyl]-L-cysteine + CMP + diphosphate + H(+)</text>
        <dbReference type="Rhea" id="RHEA:19397"/>
        <dbReference type="ChEBI" id="CHEBI:10986"/>
        <dbReference type="ChEBI" id="CHEBI:15378"/>
        <dbReference type="ChEBI" id="CHEBI:33019"/>
        <dbReference type="ChEBI" id="CHEBI:35235"/>
        <dbReference type="ChEBI" id="CHEBI:37563"/>
        <dbReference type="ChEBI" id="CHEBI:59458"/>
        <dbReference type="ChEBI" id="CHEBI:60377"/>
        <dbReference type="EC" id="6.3.2.5"/>
    </reaction>
</comment>